<keyword evidence="2" id="KW-1185">Reference proteome</keyword>
<organism evidence="1 2">
    <name type="scientific">Paenibacillus aquistagni</name>
    <dbReference type="NCBI Taxonomy" id="1852522"/>
    <lineage>
        <taxon>Bacteria</taxon>
        <taxon>Bacillati</taxon>
        <taxon>Bacillota</taxon>
        <taxon>Bacilli</taxon>
        <taxon>Bacillales</taxon>
        <taxon>Paenibacillaceae</taxon>
        <taxon>Paenibacillus</taxon>
    </lineage>
</organism>
<dbReference type="EMBL" id="FXAZ01000011">
    <property type="protein sequence ID" value="SMG59010.1"/>
    <property type="molecule type" value="Genomic_DNA"/>
</dbReference>
<dbReference type="Pfam" id="PF09578">
    <property type="entry name" value="Spore_YabQ"/>
    <property type="match status" value="1"/>
</dbReference>
<dbReference type="STRING" id="1852522.SAMN06295960_4834"/>
<gene>
    <name evidence="1" type="ORF">SAMN06295960_4834</name>
</gene>
<sequence length="221" mass="26006">MSHLSLYSQWMTLFFMTVSGATLGVVYDSYRVVAHQLRFPRWSLPLFDVVYWLAATWFVFQMLVKGNQGELRFYIFLGLAIGAYAYYLLLSKATVSIATWIVQAAKAVVTFLLRTLYVVIIVPIKTLGLFLLAIARFVLRIAIFLGKLVLKCTQPLWWLVRWLFAPLVVPLWNRWGMTERVVRWWTGLLRRIQAVSDGYKRVKNQWRVLLNKIWKWIRPTK</sequence>
<dbReference type="Proteomes" id="UP000193834">
    <property type="component" value="Unassembled WGS sequence"/>
</dbReference>
<proteinExistence type="predicted"/>
<protein>
    <submittedName>
        <fullName evidence="1">Spore cortex biosynthesis protein YabQ</fullName>
    </submittedName>
</protein>
<evidence type="ECO:0000313" key="2">
    <source>
        <dbReference type="Proteomes" id="UP000193834"/>
    </source>
</evidence>
<dbReference type="OrthoDB" id="1653819at2"/>
<dbReference type="RefSeq" id="WP_085498853.1">
    <property type="nucleotide sequence ID" value="NZ_FXAZ01000011.1"/>
</dbReference>
<reference evidence="1 2" key="1">
    <citation type="submission" date="2017-04" db="EMBL/GenBank/DDBJ databases">
        <authorList>
            <person name="Afonso C.L."/>
            <person name="Miller P.J."/>
            <person name="Scott M.A."/>
            <person name="Spackman E."/>
            <person name="Goraichik I."/>
            <person name="Dimitrov K.M."/>
            <person name="Suarez D.L."/>
            <person name="Swayne D.E."/>
        </authorList>
    </citation>
    <scope>NUCLEOTIDE SEQUENCE [LARGE SCALE GENOMIC DNA]</scope>
    <source>
        <strain evidence="1 2">11</strain>
    </source>
</reference>
<dbReference type="InterPro" id="IPR019074">
    <property type="entry name" value="YabQ"/>
</dbReference>
<dbReference type="AlphaFoldDB" id="A0A1X7LZ70"/>
<name>A0A1X7LZ70_9BACL</name>
<accession>A0A1X7LZ70</accession>
<dbReference type="NCBIfam" id="TIGR02893">
    <property type="entry name" value="spore_yabQ"/>
    <property type="match status" value="1"/>
</dbReference>
<evidence type="ECO:0000313" key="1">
    <source>
        <dbReference type="EMBL" id="SMG59010.1"/>
    </source>
</evidence>